<dbReference type="InterPro" id="IPR020476">
    <property type="entry name" value="Nudix_hydrolase"/>
</dbReference>
<proteinExistence type="inferred from homology"/>
<dbReference type="Proteomes" id="UP000078272">
    <property type="component" value="Unassembled WGS sequence"/>
</dbReference>
<name>A0A175QZP3_9HYPH</name>
<protein>
    <submittedName>
        <fullName evidence="5">ADP-ribose pyrophosphatase</fullName>
    </submittedName>
</protein>
<dbReference type="PANTHER" id="PTHR43046:SF16">
    <property type="entry name" value="ADP-RIBOSE PYROPHOSPHATASE YJHB-RELATED"/>
    <property type="match status" value="1"/>
</dbReference>
<dbReference type="PROSITE" id="PS00893">
    <property type="entry name" value="NUDIX_BOX"/>
    <property type="match status" value="1"/>
</dbReference>
<gene>
    <name evidence="5" type="ORF">NS226_22600</name>
</gene>
<organism evidence="5 6">
    <name type="scientific">Aureimonas ureilytica</name>
    <dbReference type="NCBI Taxonomy" id="401562"/>
    <lineage>
        <taxon>Bacteria</taxon>
        <taxon>Pseudomonadati</taxon>
        <taxon>Pseudomonadota</taxon>
        <taxon>Alphaproteobacteria</taxon>
        <taxon>Hyphomicrobiales</taxon>
        <taxon>Aurantimonadaceae</taxon>
        <taxon>Aureimonas</taxon>
    </lineage>
</organism>
<comment type="cofactor">
    <cofactor evidence="1">
        <name>Mg(2+)</name>
        <dbReference type="ChEBI" id="CHEBI:18420"/>
    </cofactor>
</comment>
<dbReference type="AlphaFoldDB" id="A0A175QZP3"/>
<evidence type="ECO:0000313" key="5">
    <source>
        <dbReference type="EMBL" id="KTQ81880.1"/>
    </source>
</evidence>
<dbReference type="SUPFAM" id="SSF55811">
    <property type="entry name" value="Nudix"/>
    <property type="match status" value="1"/>
</dbReference>
<dbReference type="GO" id="GO:0016787">
    <property type="term" value="F:hydrolase activity"/>
    <property type="evidence" value="ECO:0007669"/>
    <property type="project" value="UniProtKB-KW"/>
</dbReference>
<dbReference type="STRING" id="401562.NS365_20635"/>
<dbReference type="PANTHER" id="PTHR43046">
    <property type="entry name" value="GDP-MANNOSE MANNOSYL HYDROLASE"/>
    <property type="match status" value="1"/>
</dbReference>
<dbReference type="InterPro" id="IPR015797">
    <property type="entry name" value="NUDIX_hydrolase-like_dom_sf"/>
</dbReference>
<evidence type="ECO:0000256" key="1">
    <source>
        <dbReference type="ARBA" id="ARBA00001946"/>
    </source>
</evidence>
<feature type="domain" description="Nudix hydrolase" evidence="4">
    <location>
        <begin position="4"/>
        <end position="136"/>
    </location>
</feature>
<dbReference type="PRINTS" id="PR00502">
    <property type="entry name" value="NUDIXFAMILY"/>
</dbReference>
<dbReference type="PROSITE" id="PS51462">
    <property type="entry name" value="NUDIX"/>
    <property type="match status" value="1"/>
</dbReference>
<dbReference type="InterPro" id="IPR020084">
    <property type="entry name" value="NUDIX_hydrolase_CS"/>
</dbReference>
<reference evidence="5 6" key="1">
    <citation type="journal article" date="2016" name="Front. Microbiol.">
        <title>Genomic Resource of Rice Seed Associated Bacteria.</title>
        <authorList>
            <person name="Midha S."/>
            <person name="Bansal K."/>
            <person name="Sharma S."/>
            <person name="Kumar N."/>
            <person name="Patil P.P."/>
            <person name="Chaudhry V."/>
            <person name="Patil P.B."/>
        </authorList>
    </citation>
    <scope>NUCLEOTIDE SEQUENCE [LARGE SCALE GENOMIC DNA]</scope>
    <source>
        <strain evidence="5 6">NS226</strain>
    </source>
</reference>
<accession>A0A175QZP3</accession>
<dbReference type="EMBL" id="LDPZ01000082">
    <property type="protein sequence ID" value="KTQ81880.1"/>
    <property type="molecule type" value="Genomic_DNA"/>
</dbReference>
<dbReference type="InterPro" id="IPR000086">
    <property type="entry name" value="NUDIX_hydrolase_dom"/>
</dbReference>
<comment type="similarity">
    <text evidence="3">Belongs to the Nudix hydrolase family.</text>
</comment>
<evidence type="ECO:0000256" key="2">
    <source>
        <dbReference type="ARBA" id="ARBA00022801"/>
    </source>
</evidence>
<comment type="caution">
    <text evidence="5">The sequence shown here is derived from an EMBL/GenBank/DDBJ whole genome shotgun (WGS) entry which is preliminary data.</text>
</comment>
<evidence type="ECO:0000256" key="3">
    <source>
        <dbReference type="RuleBase" id="RU003476"/>
    </source>
</evidence>
<dbReference type="OrthoDB" id="9761969at2"/>
<evidence type="ECO:0000313" key="6">
    <source>
        <dbReference type="Proteomes" id="UP000078272"/>
    </source>
</evidence>
<dbReference type="PATRIC" id="fig|401562.3.peg.5032"/>
<dbReference type="Gene3D" id="3.90.79.10">
    <property type="entry name" value="Nucleoside Triphosphate Pyrophosphohydrolase"/>
    <property type="match status" value="1"/>
</dbReference>
<sequence length="136" mass="15376">MTPEPRLGCGIALWRDERLLLVRRRRAPEASTWSFPGGKVDPFEPTEAAARRETLEELGIEVGPLELLCVADLIDPEAGQHWVSPVYVAQEWQGEPRLVEPDKHERFDWFALDALPEQISIAVVTATAALQRRLPR</sequence>
<dbReference type="RefSeq" id="WP_058636873.1">
    <property type="nucleotide sequence ID" value="NZ_LDPZ01000082.1"/>
</dbReference>
<keyword evidence="2 3" id="KW-0378">Hydrolase</keyword>
<dbReference type="Pfam" id="PF00293">
    <property type="entry name" value="NUDIX"/>
    <property type="match status" value="1"/>
</dbReference>
<evidence type="ECO:0000259" key="4">
    <source>
        <dbReference type="PROSITE" id="PS51462"/>
    </source>
</evidence>